<feature type="chain" id="PRO_5044751206" description="SCP domain-containing protein" evidence="2">
    <location>
        <begin position="22"/>
        <end position="207"/>
    </location>
</feature>
<protein>
    <recommendedName>
        <fullName evidence="3">SCP domain-containing protein</fullName>
    </recommendedName>
</protein>
<feature type="region of interest" description="Disordered" evidence="1">
    <location>
        <begin position="178"/>
        <end position="207"/>
    </location>
</feature>
<dbReference type="InterPro" id="IPR001283">
    <property type="entry name" value="CRISP-related"/>
</dbReference>
<dbReference type="Proteomes" id="UP001530377">
    <property type="component" value="Unassembled WGS sequence"/>
</dbReference>
<evidence type="ECO:0000256" key="2">
    <source>
        <dbReference type="SAM" id="SignalP"/>
    </source>
</evidence>
<dbReference type="Pfam" id="PF00188">
    <property type="entry name" value="CAP"/>
    <property type="match status" value="1"/>
</dbReference>
<accession>A0ABD3SSN1</accession>
<dbReference type="SMART" id="SM00198">
    <property type="entry name" value="SCP"/>
    <property type="match status" value="1"/>
</dbReference>
<feature type="signal peptide" evidence="2">
    <location>
        <begin position="1"/>
        <end position="21"/>
    </location>
</feature>
<dbReference type="InterPro" id="IPR035940">
    <property type="entry name" value="CAP_sf"/>
</dbReference>
<evidence type="ECO:0000313" key="4">
    <source>
        <dbReference type="EMBL" id="KAL3827627.1"/>
    </source>
</evidence>
<sequence>MKVAISTVALLFAIQASTVSANKDEWLKAHNDRRFKYQTTLNNKSVVNLKWSSGLTALAKTWAEGNVAVCTNRSGNSEYGRSSVMRKGTTSGLTAEWTLANWENKKSLGYPSNGAFTQAIWRPTKYVGCYIASSTDPSNQCQSAVCYYAKPGNCAMSGASGTTAAAKTVWRQKVYADDSGCGPDCPPEGCPTSSPTRKPTRKPTKKA</sequence>
<gene>
    <name evidence="4" type="ORF">ACHAXA_000500</name>
</gene>
<feature type="compositionally biased region" description="Basic residues" evidence="1">
    <location>
        <begin position="198"/>
        <end position="207"/>
    </location>
</feature>
<evidence type="ECO:0000256" key="1">
    <source>
        <dbReference type="SAM" id="MobiDB-lite"/>
    </source>
</evidence>
<name>A0ABD3SSN1_9STRA</name>
<dbReference type="InterPro" id="IPR014044">
    <property type="entry name" value="CAP_dom"/>
</dbReference>
<keyword evidence="5" id="KW-1185">Reference proteome</keyword>
<reference evidence="4 5" key="1">
    <citation type="submission" date="2024-10" db="EMBL/GenBank/DDBJ databases">
        <title>Updated reference genomes for cyclostephanoid diatoms.</title>
        <authorList>
            <person name="Roberts W.R."/>
            <person name="Alverson A.J."/>
        </authorList>
    </citation>
    <scope>NUCLEOTIDE SEQUENCE [LARGE SCALE GENOMIC DNA]</scope>
    <source>
        <strain evidence="4 5">AJA228-03</strain>
    </source>
</reference>
<keyword evidence="2" id="KW-0732">Signal</keyword>
<dbReference type="PRINTS" id="PR00837">
    <property type="entry name" value="V5TPXLIKE"/>
</dbReference>
<evidence type="ECO:0000313" key="5">
    <source>
        <dbReference type="Proteomes" id="UP001530377"/>
    </source>
</evidence>
<dbReference type="Gene3D" id="3.40.33.10">
    <property type="entry name" value="CAP"/>
    <property type="match status" value="1"/>
</dbReference>
<proteinExistence type="predicted"/>
<organism evidence="4 5">
    <name type="scientific">Cyclostephanos tholiformis</name>
    <dbReference type="NCBI Taxonomy" id="382380"/>
    <lineage>
        <taxon>Eukaryota</taxon>
        <taxon>Sar</taxon>
        <taxon>Stramenopiles</taxon>
        <taxon>Ochrophyta</taxon>
        <taxon>Bacillariophyta</taxon>
        <taxon>Coscinodiscophyceae</taxon>
        <taxon>Thalassiosirophycidae</taxon>
        <taxon>Stephanodiscales</taxon>
        <taxon>Stephanodiscaceae</taxon>
        <taxon>Cyclostephanos</taxon>
    </lineage>
</organism>
<dbReference type="AlphaFoldDB" id="A0ABD3SSN1"/>
<comment type="caution">
    <text evidence="4">The sequence shown here is derived from an EMBL/GenBank/DDBJ whole genome shotgun (WGS) entry which is preliminary data.</text>
</comment>
<evidence type="ECO:0000259" key="3">
    <source>
        <dbReference type="SMART" id="SM00198"/>
    </source>
</evidence>
<dbReference type="EMBL" id="JALLPB020000001">
    <property type="protein sequence ID" value="KAL3827627.1"/>
    <property type="molecule type" value="Genomic_DNA"/>
</dbReference>
<feature type="domain" description="SCP" evidence="3">
    <location>
        <begin position="21"/>
        <end position="156"/>
    </location>
</feature>
<dbReference type="PANTHER" id="PTHR10334">
    <property type="entry name" value="CYSTEINE-RICH SECRETORY PROTEIN-RELATED"/>
    <property type="match status" value="1"/>
</dbReference>
<dbReference type="SUPFAM" id="SSF55797">
    <property type="entry name" value="PR-1-like"/>
    <property type="match status" value="1"/>
</dbReference>